<evidence type="ECO:0008006" key="3">
    <source>
        <dbReference type="Google" id="ProtNLM"/>
    </source>
</evidence>
<dbReference type="AlphaFoldDB" id="A0ABD1EN34"/>
<accession>A0ABD1EN34</accession>
<comment type="caution">
    <text evidence="1">The sequence shown here is derived from an EMBL/GenBank/DDBJ whole genome shotgun (WGS) entry which is preliminary data.</text>
</comment>
<organism evidence="1 2">
    <name type="scientific">Hypothenemus hampei</name>
    <name type="common">Coffee berry borer</name>
    <dbReference type="NCBI Taxonomy" id="57062"/>
    <lineage>
        <taxon>Eukaryota</taxon>
        <taxon>Metazoa</taxon>
        <taxon>Ecdysozoa</taxon>
        <taxon>Arthropoda</taxon>
        <taxon>Hexapoda</taxon>
        <taxon>Insecta</taxon>
        <taxon>Pterygota</taxon>
        <taxon>Neoptera</taxon>
        <taxon>Endopterygota</taxon>
        <taxon>Coleoptera</taxon>
        <taxon>Polyphaga</taxon>
        <taxon>Cucujiformia</taxon>
        <taxon>Curculionidae</taxon>
        <taxon>Scolytinae</taxon>
        <taxon>Hypothenemus</taxon>
    </lineage>
</organism>
<evidence type="ECO:0000313" key="2">
    <source>
        <dbReference type="Proteomes" id="UP001566132"/>
    </source>
</evidence>
<proteinExistence type="predicted"/>
<name>A0ABD1EN34_HYPHA</name>
<reference evidence="1 2" key="1">
    <citation type="submission" date="2024-05" db="EMBL/GenBank/DDBJ databases">
        <title>Genetic variation in Jamaican populations of the coffee berry borer (Hypothenemus hampei).</title>
        <authorList>
            <person name="Errbii M."/>
            <person name="Myrie A."/>
        </authorList>
    </citation>
    <scope>NUCLEOTIDE SEQUENCE [LARGE SCALE GENOMIC DNA]</scope>
    <source>
        <strain evidence="1">JA-Hopewell-2020-01-JO</strain>
        <tissue evidence="1">Whole body</tissue>
    </source>
</reference>
<keyword evidence="2" id="KW-1185">Reference proteome</keyword>
<gene>
    <name evidence="1" type="ORF">ABEB36_008793</name>
</gene>
<dbReference type="EMBL" id="JBDJPC010000006">
    <property type="protein sequence ID" value="KAL1497912.1"/>
    <property type="molecule type" value="Genomic_DNA"/>
</dbReference>
<protein>
    <recommendedName>
        <fullName evidence="3">DUF4817 domain-containing protein</fullName>
    </recommendedName>
</protein>
<evidence type="ECO:0000313" key="1">
    <source>
        <dbReference type="EMBL" id="KAL1497912.1"/>
    </source>
</evidence>
<dbReference type="Proteomes" id="UP001566132">
    <property type="component" value="Unassembled WGS sequence"/>
</dbReference>
<sequence length="122" mass="14431">MVFQDPKLFLLGRNEPVSSSRRKDAIDMLAAYFENMEYATLAARMHGIRYPEDRRSFIRLAHRFKTTGTISPPTYRRHRRCRTEENIINGLAYIEFNPFLNIRIIGRDLGLSWTIVQRILKE</sequence>